<evidence type="ECO:0000313" key="2">
    <source>
        <dbReference type="EMBL" id="GFQ85627.1"/>
    </source>
</evidence>
<keyword evidence="3" id="KW-1185">Reference proteome</keyword>
<dbReference type="AlphaFoldDB" id="A0A8X6FP24"/>
<dbReference type="Proteomes" id="UP000887116">
    <property type="component" value="Unassembled WGS sequence"/>
</dbReference>
<organism evidence="2 3">
    <name type="scientific">Trichonephila clavata</name>
    <name type="common">Joro spider</name>
    <name type="synonym">Nephila clavata</name>
    <dbReference type="NCBI Taxonomy" id="2740835"/>
    <lineage>
        <taxon>Eukaryota</taxon>
        <taxon>Metazoa</taxon>
        <taxon>Ecdysozoa</taxon>
        <taxon>Arthropoda</taxon>
        <taxon>Chelicerata</taxon>
        <taxon>Arachnida</taxon>
        <taxon>Araneae</taxon>
        <taxon>Araneomorphae</taxon>
        <taxon>Entelegynae</taxon>
        <taxon>Araneoidea</taxon>
        <taxon>Nephilidae</taxon>
        <taxon>Trichonephila</taxon>
    </lineage>
</organism>
<name>A0A8X6FP24_TRICU</name>
<feature type="region of interest" description="Disordered" evidence="1">
    <location>
        <begin position="38"/>
        <end position="62"/>
    </location>
</feature>
<evidence type="ECO:0000313" key="3">
    <source>
        <dbReference type="Proteomes" id="UP000887116"/>
    </source>
</evidence>
<comment type="caution">
    <text evidence="2">The sequence shown here is derived from an EMBL/GenBank/DDBJ whole genome shotgun (WGS) entry which is preliminary data.</text>
</comment>
<protein>
    <submittedName>
        <fullName evidence="2">Uncharacterized protein</fullName>
    </submittedName>
</protein>
<reference evidence="2" key="1">
    <citation type="submission" date="2020-07" db="EMBL/GenBank/DDBJ databases">
        <title>Multicomponent nature underlies the extraordinary mechanical properties of spider dragline silk.</title>
        <authorList>
            <person name="Kono N."/>
            <person name="Nakamura H."/>
            <person name="Mori M."/>
            <person name="Yoshida Y."/>
            <person name="Ohtoshi R."/>
            <person name="Malay A.D."/>
            <person name="Moran D.A.P."/>
            <person name="Tomita M."/>
            <person name="Numata K."/>
            <person name="Arakawa K."/>
        </authorList>
    </citation>
    <scope>NUCLEOTIDE SEQUENCE</scope>
</reference>
<dbReference type="OrthoDB" id="10493149at2759"/>
<feature type="compositionally biased region" description="Acidic residues" evidence="1">
    <location>
        <begin position="38"/>
        <end position="48"/>
    </location>
</feature>
<dbReference type="EMBL" id="BMAO01032909">
    <property type="protein sequence ID" value="GFQ85627.1"/>
    <property type="molecule type" value="Genomic_DNA"/>
</dbReference>
<proteinExistence type="predicted"/>
<gene>
    <name evidence="2" type="ORF">TNCT_684261</name>
</gene>
<evidence type="ECO:0000256" key="1">
    <source>
        <dbReference type="SAM" id="MobiDB-lite"/>
    </source>
</evidence>
<sequence length="75" mass="8678">MPAKRWQYHTEDKMIHTPLKYLTDAEIQELLVQSDGELSDIDDPDFENIPESTSDFRSGLEMPVFETSSNRMSVN</sequence>
<accession>A0A8X6FP24</accession>